<sequence>MIISVGSRRAAVVGDESTAAFATEGVVRETTSSHAASTSDAPARCVVEILRRGGGLMPRALVGGAFTPHEGEDLVIEVRTSGTEPAGAPTCASTLWSPLVPGLPEEFVRPSVAGVLKGGLPAGRFTLDRAAFDPVESSPMAFELAGELLAVVLGAMSGGRDVEESARSTIGAWP</sequence>
<accession>A0ABX8GIH9</accession>
<gene>
    <name evidence="1" type="ORF">KKR89_17515</name>
</gene>
<organism evidence="1 2">
    <name type="scientific">Cellulomonas dongxiuzhuiae</name>
    <dbReference type="NCBI Taxonomy" id="2819979"/>
    <lineage>
        <taxon>Bacteria</taxon>
        <taxon>Bacillati</taxon>
        <taxon>Actinomycetota</taxon>
        <taxon>Actinomycetes</taxon>
        <taxon>Micrococcales</taxon>
        <taxon>Cellulomonadaceae</taxon>
        <taxon>Cellulomonas</taxon>
    </lineage>
</organism>
<proteinExistence type="predicted"/>
<dbReference type="Proteomes" id="UP000679335">
    <property type="component" value="Chromosome"/>
</dbReference>
<dbReference type="RefSeq" id="WP_208196586.1">
    <property type="nucleotide sequence ID" value="NZ_CP076023.1"/>
</dbReference>
<keyword evidence="2" id="KW-1185">Reference proteome</keyword>
<evidence type="ECO:0000313" key="2">
    <source>
        <dbReference type="Proteomes" id="UP000679335"/>
    </source>
</evidence>
<dbReference type="EMBL" id="CP076023">
    <property type="protein sequence ID" value="QWC16013.1"/>
    <property type="molecule type" value="Genomic_DNA"/>
</dbReference>
<reference evidence="1 2" key="1">
    <citation type="submission" date="2021-05" db="EMBL/GenBank/DDBJ databases">
        <title>Novel species in genus Cellulomonas.</title>
        <authorList>
            <person name="Zhang G."/>
        </authorList>
    </citation>
    <scope>NUCLEOTIDE SEQUENCE [LARGE SCALE GENOMIC DNA]</scope>
    <source>
        <strain evidence="2">zg-ZUI157</strain>
    </source>
</reference>
<name>A0ABX8GIH9_9CELL</name>
<evidence type="ECO:0000313" key="1">
    <source>
        <dbReference type="EMBL" id="QWC16013.1"/>
    </source>
</evidence>
<protein>
    <submittedName>
        <fullName evidence="1">Uncharacterized protein</fullName>
    </submittedName>
</protein>